<evidence type="ECO:0000313" key="2">
    <source>
        <dbReference type="EMBL" id="QLH76545.1"/>
    </source>
</evidence>
<feature type="transmembrane region" description="Helical" evidence="1">
    <location>
        <begin position="28"/>
        <end position="46"/>
    </location>
</feature>
<reference evidence="2 3" key="1">
    <citation type="submission" date="2020-07" db="EMBL/GenBank/DDBJ databases">
        <title>Halosimplex pelagicum sp. nov. and Halosimplex rubrum sp. nov., isolated from salted brown alga Laminaria, and emended description of the genus Halosimplex.</title>
        <authorList>
            <person name="Cui H."/>
        </authorList>
    </citation>
    <scope>NUCLEOTIDE SEQUENCE [LARGE SCALE GENOMIC DNA]</scope>
    <source>
        <strain evidence="2 3">R27</strain>
    </source>
</reference>
<keyword evidence="3" id="KW-1185">Reference proteome</keyword>
<sequence length="85" mass="8927">MATNAVDSDSEGIASLYAEAKSMAASPLLYVGAVTVVVGTEIAEWLPLGDFYSTLALFPIALVLLYGQLTLLAYLRRLGLDGDGC</sequence>
<name>A0A7D5P3G1_9EURY</name>
<feature type="transmembrane region" description="Helical" evidence="1">
    <location>
        <begin position="52"/>
        <end position="75"/>
    </location>
</feature>
<evidence type="ECO:0000256" key="1">
    <source>
        <dbReference type="SAM" id="Phobius"/>
    </source>
</evidence>
<dbReference type="AlphaFoldDB" id="A0A7D5P3G1"/>
<organism evidence="2 3">
    <name type="scientific">Halosimplex rubrum</name>
    <dbReference type="NCBI Taxonomy" id="869889"/>
    <lineage>
        <taxon>Archaea</taxon>
        <taxon>Methanobacteriati</taxon>
        <taxon>Methanobacteriota</taxon>
        <taxon>Stenosarchaea group</taxon>
        <taxon>Halobacteria</taxon>
        <taxon>Halobacteriales</taxon>
        <taxon>Haloarculaceae</taxon>
        <taxon>Halosimplex</taxon>
    </lineage>
</organism>
<dbReference type="RefSeq" id="WP_179910482.1">
    <property type="nucleotide sequence ID" value="NZ_CP058910.1"/>
</dbReference>
<protein>
    <submittedName>
        <fullName evidence="2">Uncharacterized protein</fullName>
    </submittedName>
</protein>
<evidence type="ECO:0000313" key="3">
    <source>
        <dbReference type="Proteomes" id="UP000509667"/>
    </source>
</evidence>
<keyword evidence="1" id="KW-0472">Membrane</keyword>
<dbReference type="KEGG" id="hrr:HZS55_04155"/>
<gene>
    <name evidence="2" type="ORF">HZS55_04155</name>
</gene>
<accession>A0A7D5P3G1</accession>
<dbReference type="Proteomes" id="UP000509667">
    <property type="component" value="Chromosome"/>
</dbReference>
<keyword evidence="1" id="KW-1133">Transmembrane helix</keyword>
<proteinExistence type="predicted"/>
<dbReference type="EMBL" id="CP058910">
    <property type="protein sequence ID" value="QLH76545.1"/>
    <property type="molecule type" value="Genomic_DNA"/>
</dbReference>
<dbReference type="OrthoDB" id="240182at2157"/>
<keyword evidence="1" id="KW-0812">Transmembrane</keyword>
<dbReference type="GeneID" id="56077028"/>